<dbReference type="GO" id="GO:0006749">
    <property type="term" value="P:glutathione metabolic process"/>
    <property type="evidence" value="ECO:0007669"/>
    <property type="project" value="TreeGrafter"/>
</dbReference>
<dbReference type="Gene3D" id="1.20.1050.10">
    <property type="match status" value="1"/>
</dbReference>
<protein>
    <submittedName>
        <fullName evidence="4">Maleylacetoacetate isomerase</fullName>
    </submittedName>
</protein>
<accession>A0A367WWC1</accession>
<gene>
    <name evidence="4" type="ORF">TH30_11460</name>
</gene>
<dbReference type="InterPro" id="IPR004045">
    <property type="entry name" value="Glutathione_S-Trfase_N"/>
</dbReference>
<dbReference type="RefSeq" id="WP_114098162.1">
    <property type="nucleotide sequence ID" value="NZ_JPWI01000006.1"/>
</dbReference>
<dbReference type="Pfam" id="PF13417">
    <property type="entry name" value="GST_N_3"/>
    <property type="match status" value="1"/>
</dbReference>
<dbReference type="AlphaFoldDB" id="A0A367WWC1"/>
<dbReference type="PROSITE" id="PS50405">
    <property type="entry name" value="GST_CTER"/>
    <property type="match status" value="1"/>
</dbReference>
<dbReference type="EMBL" id="JPWI01000006">
    <property type="protein sequence ID" value="RCK45753.1"/>
    <property type="molecule type" value="Genomic_DNA"/>
</dbReference>
<comment type="similarity">
    <text evidence="1">Belongs to the GST superfamily. Zeta family.</text>
</comment>
<dbReference type="GO" id="GO:0005737">
    <property type="term" value="C:cytoplasm"/>
    <property type="evidence" value="ECO:0007669"/>
    <property type="project" value="InterPro"/>
</dbReference>
<evidence type="ECO:0000313" key="5">
    <source>
        <dbReference type="Proteomes" id="UP000252255"/>
    </source>
</evidence>
<proteinExistence type="inferred from homology"/>
<evidence type="ECO:0000259" key="3">
    <source>
        <dbReference type="PROSITE" id="PS50405"/>
    </source>
</evidence>
<organism evidence="4 5">
    <name type="scientific">Thalassospira profundimaris</name>
    <dbReference type="NCBI Taxonomy" id="502049"/>
    <lineage>
        <taxon>Bacteria</taxon>
        <taxon>Pseudomonadati</taxon>
        <taxon>Pseudomonadota</taxon>
        <taxon>Alphaproteobacteria</taxon>
        <taxon>Rhodospirillales</taxon>
        <taxon>Thalassospiraceae</taxon>
        <taxon>Thalassospira</taxon>
    </lineage>
</organism>
<comment type="caution">
    <text evidence="4">The sequence shown here is derived from an EMBL/GenBank/DDBJ whole genome shotgun (WGS) entry which is preliminary data.</text>
</comment>
<dbReference type="InterPro" id="IPR036249">
    <property type="entry name" value="Thioredoxin-like_sf"/>
</dbReference>
<dbReference type="InterPro" id="IPR036282">
    <property type="entry name" value="Glutathione-S-Trfase_C_sf"/>
</dbReference>
<dbReference type="PANTHER" id="PTHR42673">
    <property type="entry name" value="MALEYLACETOACETATE ISOMERASE"/>
    <property type="match status" value="1"/>
</dbReference>
<dbReference type="Gene3D" id="3.40.30.10">
    <property type="entry name" value="Glutaredoxin"/>
    <property type="match status" value="1"/>
</dbReference>
<reference evidence="4 5" key="1">
    <citation type="submission" date="2014-07" db="EMBL/GenBank/DDBJ databases">
        <title>Draft genome sequence of Thalassospira profundimaris PR54-5.</title>
        <authorList>
            <person name="Lai Q."/>
            <person name="Shao Z."/>
        </authorList>
    </citation>
    <scope>NUCLEOTIDE SEQUENCE [LARGE SCALE GENOMIC DNA]</scope>
    <source>
        <strain evidence="4 5">PR54-5</strain>
    </source>
</reference>
<dbReference type="PANTHER" id="PTHR42673:SF4">
    <property type="entry name" value="MALEYLACETOACETATE ISOMERASE"/>
    <property type="match status" value="1"/>
</dbReference>
<dbReference type="SFLD" id="SFLDG00358">
    <property type="entry name" value="Main_(cytGST)"/>
    <property type="match status" value="1"/>
</dbReference>
<sequence length="226" mass="24649">MSDVILYDYWRSSASYRVRIALGLVNIPYRTVPIDLLAGIHKIPDFLKRNPQGLVPALEIDGIMMTQSLSIIEYLDETRPGQGLLPTDTLGRQRVRALSHAIAMDIHPICNLGVVGHVMDMVSAHGEDPDATRLDWMAKYIGGGLAGFEAMLAKGGAGADVGAGAVSSDFCHGSRPSMADICLIPQLYNARRWNVSLSHFPRIRAIERNCASIDAFANAHPDKCPR</sequence>
<dbReference type="PROSITE" id="PS50404">
    <property type="entry name" value="GST_NTER"/>
    <property type="match status" value="1"/>
</dbReference>
<dbReference type="NCBIfam" id="TIGR01262">
    <property type="entry name" value="maiA"/>
    <property type="match status" value="1"/>
</dbReference>
<dbReference type="InterPro" id="IPR005955">
    <property type="entry name" value="GST_Zeta"/>
</dbReference>
<dbReference type="GO" id="GO:0016034">
    <property type="term" value="F:maleylacetoacetate isomerase activity"/>
    <property type="evidence" value="ECO:0007669"/>
    <property type="project" value="TreeGrafter"/>
</dbReference>
<keyword evidence="4" id="KW-0413">Isomerase</keyword>
<dbReference type="SFLD" id="SFLDS00019">
    <property type="entry name" value="Glutathione_Transferase_(cytos"/>
    <property type="match status" value="1"/>
</dbReference>
<dbReference type="OrthoDB" id="509852at2"/>
<dbReference type="GO" id="GO:0006559">
    <property type="term" value="P:L-phenylalanine catabolic process"/>
    <property type="evidence" value="ECO:0007669"/>
    <property type="project" value="TreeGrafter"/>
</dbReference>
<dbReference type="InterPro" id="IPR010987">
    <property type="entry name" value="Glutathione-S-Trfase_C-like"/>
</dbReference>
<dbReference type="SUPFAM" id="SSF52833">
    <property type="entry name" value="Thioredoxin-like"/>
    <property type="match status" value="1"/>
</dbReference>
<feature type="domain" description="GST N-terminal" evidence="2">
    <location>
        <begin position="2"/>
        <end position="83"/>
    </location>
</feature>
<evidence type="ECO:0000256" key="1">
    <source>
        <dbReference type="ARBA" id="ARBA00010007"/>
    </source>
</evidence>
<feature type="domain" description="GST C-terminal" evidence="3">
    <location>
        <begin position="88"/>
        <end position="226"/>
    </location>
</feature>
<name>A0A367WWC1_9PROT</name>
<dbReference type="InterPro" id="IPR034330">
    <property type="entry name" value="GST_Zeta_C"/>
</dbReference>
<dbReference type="GO" id="GO:0004364">
    <property type="term" value="F:glutathione transferase activity"/>
    <property type="evidence" value="ECO:0007669"/>
    <property type="project" value="TreeGrafter"/>
</dbReference>
<dbReference type="InterPro" id="IPR034333">
    <property type="entry name" value="GST_Zeta_N"/>
</dbReference>
<dbReference type="CDD" id="cd03191">
    <property type="entry name" value="GST_C_Zeta"/>
    <property type="match status" value="1"/>
</dbReference>
<dbReference type="Proteomes" id="UP000252255">
    <property type="component" value="Unassembled WGS sequence"/>
</dbReference>
<dbReference type="InterPro" id="IPR040079">
    <property type="entry name" value="Glutathione_S-Trfase"/>
</dbReference>
<evidence type="ECO:0000313" key="4">
    <source>
        <dbReference type="EMBL" id="RCK45753.1"/>
    </source>
</evidence>
<evidence type="ECO:0000259" key="2">
    <source>
        <dbReference type="PROSITE" id="PS50404"/>
    </source>
</evidence>
<dbReference type="CDD" id="cd03042">
    <property type="entry name" value="GST_N_Zeta"/>
    <property type="match status" value="1"/>
</dbReference>
<dbReference type="SUPFAM" id="SSF47616">
    <property type="entry name" value="GST C-terminal domain-like"/>
    <property type="match status" value="1"/>
</dbReference>